<dbReference type="EMBL" id="CAJPDQ010000016">
    <property type="protein sequence ID" value="CAF9920624.1"/>
    <property type="molecule type" value="Genomic_DNA"/>
</dbReference>
<dbReference type="Proteomes" id="UP000664169">
    <property type="component" value="Unassembled WGS sequence"/>
</dbReference>
<proteinExistence type="predicted"/>
<dbReference type="AlphaFoldDB" id="A0A8H3FBM2"/>
<comment type="caution">
    <text evidence="1">The sequence shown here is derived from an EMBL/GenBank/DDBJ whole genome shotgun (WGS) entry which is preliminary data.</text>
</comment>
<protein>
    <submittedName>
        <fullName evidence="1">Uncharacterized protein</fullName>
    </submittedName>
</protein>
<organism evidence="1 2">
    <name type="scientific">Gomphillus americanus</name>
    <dbReference type="NCBI Taxonomy" id="1940652"/>
    <lineage>
        <taxon>Eukaryota</taxon>
        <taxon>Fungi</taxon>
        <taxon>Dikarya</taxon>
        <taxon>Ascomycota</taxon>
        <taxon>Pezizomycotina</taxon>
        <taxon>Lecanoromycetes</taxon>
        <taxon>OSLEUM clade</taxon>
        <taxon>Ostropomycetidae</taxon>
        <taxon>Ostropales</taxon>
        <taxon>Graphidaceae</taxon>
        <taxon>Gomphilloideae</taxon>
        <taxon>Gomphillus</taxon>
    </lineage>
</organism>
<evidence type="ECO:0000313" key="2">
    <source>
        <dbReference type="Proteomes" id="UP000664169"/>
    </source>
</evidence>
<gene>
    <name evidence="1" type="ORF">GOMPHAMPRED_002093</name>
</gene>
<reference evidence="1" key="1">
    <citation type="submission" date="2021-03" db="EMBL/GenBank/DDBJ databases">
        <authorList>
            <person name="Tagirdzhanova G."/>
        </authorList>
    </citation>
    <scope>NUCLEOTIDE SEQUENCE</scope>
</reference>
<name>A0A8H3FBM2_9LECA</name>
<evidence type="ECO:0000313" key="1">
    <source>
        <dbReference type="EMBL" id="CAF9920624.1"/>
    </source>
</evidence>
<keyword evidence="2" id="KW-1185">Reference proteome</keyword>
<sequence length="151" mass="16272">MAIGYDSELAFITGSRDTITKIIIARTVAAISLFATSTATIQLGPTIRQPTITVAATTTVIKSTIVVLLSTTLTTITTSTVVSIEPRPSETYVSRNDTIFDSHNGIESQCDNLGRGVFYPGMSIAFLMLNHPDKVRIALIPPAWFVVRGIN</sequence>
<accession>A0A8H3FBM2</accession>